<reference evidence="2 3" key="1">
    <citation type="submission" date="2014-08" db="EMBL/GenBank/DDBJ databases">
        <authorList>
            <person name="Moulin Lionel"/>
        </authorList>
    </citation>
    <scope>NUCLEOTIDE SEQUENCE [LARGE SCALE GENOMIC DNA]</scope>
</reference>
<gene>
    <name evidence="2" type="ORF">MPL3365_170279</name>
</gene>
<feature type="compositionally biased region" description="Polar residues" evidence="1">
    <location>
        <begin position="1"/>
        <end position="12"/>
    </location>
</feature>
<feature type="region of interest" description="Disordered" evidence="1">
    <location>
        <begin position="1"/>
        <end position="20"/>
    </location>
</feature>
<proteinExistence type="predicted"/>
<name>A0A090FZQ1_MESPL</name>
<sequence>MIFSQTAESISSGFADEPQDEDAQPADFAIVSNWSKDLVLTKLSSEIVGKDMNGSVPGWTLQFEAQKLCQLKKSGSSSIYRLSCAMPPVRYVTFLSGLRLEQAGSLGIGTGFQRCWPSASSWSRHSARSSQADSALKRPVCRELGRMR</sequence>
<dbReference type="AlphaFoldDB" id="A0A090FZQ1"/>
<dbReference type="Proteomes" id="UP000046122">
    <property type="component" value="Unassembled WGS sequence"/>
</dbReference>
<protein>
    <submittedName>
        <fullName evidence="2">Uncharacterized protein</fullName>
    </submittedName>
</protein>
<evidence type="ECO:0000313" key="3">
    <source>
        <dbReference type="Proteomes" id="UP000046122"/>
    </source>
</evidence>
<evidence type="ECO:0000256" key="1">
    <source>
        <dbReference type="SAM" id="MobiDB-lite"/>
    </source>
</evidence>
<accession>A0A090FZQ1</accession>
<dbReference type="EMBL" id="CCNE01000009">
    <property type="protein sequence ID" value="CDX53142.1"/>
    <property type="molecule type" value="Genomic_DNA"/>
</dbReference>
<organism evidence="2 3">
    <name type="scientific">Mesorhizobium plurifarium</name>
    <dbReference type="NCBI Taxonomy" id="69974"/>
    <lineage>
        <taxon>Bacteria</taxon>
        <taxon>Pseudomonadati</taxon>
        <taxon>Pseudomonadota</taxon>
        <taxon>Alphaproteobacteria</taxon>
        <taxon>Hyphomicrobiales</taxon>
        <taxon>Phyllobacteriaceae</taxon>
        <taxon>Mesorhizobium</taxon>
    </lineage>
</organism>
<evidence type="ECO:0000313" key="2">
    <source>
        <dbReference type="EMBL" id="CDX53142.1"/>
    </source>
</evidence>